<comment type="catalytic activity">
    <reaction evidence="13">
        <text>(11R)-hydroxy-(5Z,8Z,12E,14Z)-eicosatetraenoate + NAD(+) = 11-oxo-(5Z,8Z,12E,14Z)-eicosatetraenoate + NADH + H(+)</text>
        <dbReference type="Rhea" id="RHEA:48640"/>
        <dbReference type="ChEBI" id="CHEBI:15378"/>
        <dbReference type="ChEBI" id="CHEBI:57540"/>
        <dbReference type="ChEBI" id="CHEBI:57945"/>
        <dbReference type="ChEBI" id="CHEBI:78836"/>
        <dbReference type="ChEBI" id="CHEBI:90697"/>
    </reaction>
    <physiologicalReaction direction="left-to-right" evidence="13">
        <dbReference type="Rhea" id="RHEA:48641"/>
    </physiologicalReaction>
</comment>
<dbReference type="SUPFAM" id="SSF51735">
    <property type="entry name" value="NAD(P)-binding Rossmann-fold domains"/>
    <property type="match status" value="1"/>
</dbReference>
<proteinExistence type="inferred from homology"/>
<comment type="catalytic activity">
    <reaction evidence="18">
        <text>prostaglandin E2 + NAD(+) = 15-oxoprostaglandin E2 + NADH + H(+)</text>
        <dbReference type="Rhea" id="RHEA:11876"/>
        <dbReference type="ChEBI" id="CHEBI:15378"/>
        <dbReference type="ChEBI" id="CHEBI:57400"/>
        <dbReference type="ChEBI" id="CHEBI:57540"/>
        <dbReference type="ChEBI" id="CHEBI:57945"/>
        <dbReference type="ChEBI" id="CHEBI:606564"/>
        <dbReference type="EC" id="1.1.1.141"/>
    </reaction>
    <physiologicalReaction direction="left-to-right" evidence="18">
        <dbReference type="Rhea" id="RHEA:11877"/>
    </physiologicalReaction>
</comment>
<evidence type="ECO:0000256" key="10">
    <source>
        <dbReference type="ARBA" id="ARBA00047672"/>
    </source>
</evidence>
<comment type="similarity">
    <text evidence="1">Belongs to the short-chain dehydrogenases/reductases (SDR) family.</text>
</comment>
<evidence type="ECO:0000256" key="17">
    <source>
        <dbReference type="ARBA" id="ARBA00048611"/>
    </source>
</evidence>
<evidence type="ECO:0000256" key="9">
    <source>
        <dbReference type="ARBA" id="ARBA00047325"/>
    </source>
</evidence>
<evidence type="ECO:0000256" key="16">
    <source>
        <dbReference type="ARBA" id="ARBA00048535"/>
    </source>
</evidence>
<evidence type="ECO:0000256" key="15">
    <source>
        <dbReference type="ARBA" id="ARBA00048393"/>
    </source>
</evidence>
<evidence type="ECO:0000256" key="12">
    <source>
        <dbReference type="ARBA" id="ARBA00048140"/>
    </source>
</evidence>
<evidence type="ECO:0000256" key="8">
    <source>
        <dbReference type="ARBA" id="ARBA00045705"/>
    </source>
</evidence>
<comment type="caution">
    <text evidence="22">The sequence shown here is derived from an EMBL/GenBank/DDBJ whole genome shotgun (WGS) entry which is preliminary data.</text>
</comment>
<evidence type="ECO:0000313" key="22">
    <source>
        <dbReference type="EMBL" id="CAI6366523.1"/>
    </source>
</evidence>
<dbReference type="GO" id="GO:0047034">
    <property type="term" value="F:15-hydroxyicosatetraenoate dehydrogenase activity"/>
    <property type="evidence" value="ECO:0007669"/>
    <property type="project" value="UniProtKB-EC"/>
</dbReference>
<evidence type="ECO:0000256" key="20">
    <source>
        <dbReference type="ARBA" id="ARBA00049151"/>
    </source>
</evidence>
<name>A0AAV0XEW6_9HEMI</name>
<comment type="catalytic activity">
    <reaction evidence="21">
        <text>resolvin E1 + NAD(+) = 18-oxo-resolvin E1 + NADH + H(+)</text>
        <dbReference type="Rhea" id="RHEA:49244"/>
        <dbReference type="ChEBI" id="CHEBI:15378"/>
        <dbReference type="ChEBI" id="CHEBI:57540"/>
        <dbReference type="ChEBI" id="CHEBI:57945"/>
        <dbReference type="ChEBI" id="CHEBI:91000"/>
        <dbReference type="ChEBI" id="CHEBI:91001"/>
    </reaction>
    <physiologicalReaction direction="left-to-right" evidence="21">
        <dbReference type="Rhea" id="RHEA:49245"/>
    </physiologicalReaction>
</comment>
<dbReference type="Proteomes" id="UP001160148">
    <property type="component" value="Unassembled WGS sequence"/>
</dbReference>
<evidence type="ECO:0000256" key="7">
    <source>
        <dbReference type="ARBA" id="ARBA00042026"/>
    </source>
</evidence>
<evidence type="ECO:0000313" key="23">
    <source>
        <dbReference type="Proteomes" id="UP001160148"/>
    </source>
</evidence>
<dbReference type="GO" id="GO:0005737">
    <property type="term" value="C:cytoplasm"/>
    <property type="evidence" value="ECO:0007669"/>
    <property type="project" value="TreeGrafter"/>
</dbReference>
<evidence type="ECO:0000256" key="2">
    <source>
        <dbReference type="ARBA" id="ARBA00023002"/>
    </source>
</evidence>
<dbReference type="InterPro" id="IPR036291">
    <property type="entry name" value="NAD(P)-bd_dom_sf"/>
</dbReference>
<evidence type="ECO:0000256" key="18">
    <source>
        <dbReference type="ARBA" id="ARBA00048739"/>
    </source>
</evidence>
<evidence type="ECO:0000256" key="1">
    <source>
        <dbReference type="ARBA" id="ARBA00006484"/>
    </source>
</evidence>
<dbReference type="AlphaFoldDB" id="A0AAV0XEW6"/>
<evidence type="ECO:0000256" key="19">
    <source>
        <dbReference type="ARBA" id="ARBA00048921"/>
    </source>
</evidence>
<evidence type="ECO:0000256" key="21">
    <source>
        <dbReference type="ARBA" id="ARBA00049188"/>
    </source>
</evidence>
<dbReference type="Gene3D" id="3.40.50.720">
    <property type="entry name" value="NAD(P)-binding Rossmann-like Domain"/>
    <property type="match status" value="1"/>
</dbReference>
<reference evidence="22 23" key="1">
    <citation type="submission" date="2023-01" db="EMBL/GenBank/DDBJ databases">
        <authorList>
            <person name="Whitehead M."/>
        </authorList>
    </citation>
    <scope>NUCLEOTIDE SEQUENCE [LARGE SCALE GENOMIC DNA]</scope>
</reference>
<evidence type="ECO:0000256" key="3">
    <source>
        <dbReference type="ARBA" id="ARBA00038968"/>
    </source>
</evidence>
<dbReference type="EC" id="1.1.1.232" evidence="4"/>
<comment type="catalytic activity">
    <reaction evidence="20">
        <text>(15S)-hydroxy-(5Z,8Z,11Z,13E)-eicosatetraenoate + NAD(+) = 15-oxo-(5Z,8Z,11Z,13E)-eicosatetraenoate + NADH + H(+)</text>
        <dbReference type="Rhea" id="RHEA:23260"/>
        <dbReference type="ChEBI" id="CHEBI:15378"/>
        <dbReference type="ChEBI" id="CHEBI:57409"/>
        <dbReference type="ChEBI" id="CHEBI:57410"/>
        <dbReference type="ChEBI" id="CHEBI:57540"/>
        <dbReference type="ChEBI" id="CHEBI:57945"/>
        <dbReference type="EC" id="1.1.1.232"/>
    </reaction>
    <physiologicalReaction direction="left-to-right" evidence="20">
        <dbReference type="Rhea" id="RHEA:23261"/>
    </physiologicalReaction>
</comment>
<comment type="catalytic activity">
    <reaction evidence="17">
        <text>prostaglandin A1 + NAD(+) = 15-oxo-prostaglandin A1 + NADH + H(+)</text>
        <dbReference type="Rhea" id="RHEA:41263"/>
        <dbReference type="ChEBI" id="CHEBI:15378"/>
        <dbReference type="ChEBI" id="CHEBI:57398"/>
        <dbReference type="ChEBI" id="CHEBI:57540"/>
        <dbReference type="ChEBI" id="CHEBI:57945"/>
        <dbReference type="ChEBI" id="CHEBI:85072"/>
    </reaction>
    <physiologicalReaction direction="left-to-right" evidence="17">
        <dbReference type="Rhea" id="RHEA:41264"/>
    </physiologicalReaction>
</comment>
<evidence type="ECO:0000256" key="13">
    <source>
        <dbReference type="ARBA" id="ARBA00048144"/>
    </source>
</evidence>
<comment type="catalytic activity">
    <reaction evidence="12">
        <text>15-oxo-(5S,6R)-dihydroxy-(7E,9E,11Z)-eicosatrienoate + NADH + H(+) = (5S,6R,15S)-trihydroxy-(7E,9E,11Z)-eicosatrienoate + NAD(+)</text>
        <dbReference type="Rhea" id="RHEA:41596"/>
        <dbReference type="ChEBI" id="CHEBI:15378"/>
        <dbReference type="ChEBI" id="CHEBI:57540"/>
        <dbReference type="ChEBI" id="CHEBI:57945"/>
        <dbReference type="ChEBI" id="CHEBI:78325"/>
        <dbReference type="ChEBI" id="CHEBI:78329"/>
    </reaction>
    <physiologicalReaction direction="left-to-right" evidence="12">
        <dbReference type="Rhea" id="RHEA:41597"/>
    </physiologicalReaction>
</comment>
<comment type="catalytic activity">
    <reaction evidence="10">
        <text>resolvin D1 + NAD(+) = 8-oxoresolvin D1 + NADH + H(+)</text>
        <dbReference type="Rhea" id="RHEA:50124"/>
        <dbReference type="ChEBI" id="CHEBI:15378"/>
        <dbReference type="ChEBI" id="CHEBI:57540"/>
        <dbReference type="ChEBI" id="CHEBI:57945"/>
        <dbReference type="ChEBI" id="CHEBI:132079"/>
        <dbReference type="ChEBI" id="CHEBI:132080"/>
    </reaction>
    <physiologicalReaction direction="left-to-right" evidence="10">
        <dbReference type="Rhea" id="RHEA:50125"/>
    </physiologicalReaction>
</comment>
<evidence type="ECO:0000256" key="5">
    <source>
        <dbReference type="ARBA" id="ARBA00040276"/>
    </source>
</evidence>
<dbReference type="PANTHER" id="PTHR44229">
    <property type="entry name" value="15-HYDROXYPROSTAGLANDIN DEHYDROGENASE [NAD(+)]"/>
    <property type="match status" value="1"/>
</dbReference>
<comment type="catalytic activity">
    <reaction evidence="16">
        <text>lipoxin A4 + NAD(+) = 15-oxo-(5S,6R)-dihydroxy-(7E,9E,11Z,13E)-eicosatetraenoate + NADH + H(+)</text>
        <dbReference type="Rhea" id="RHEA:41572"/>
        <dbReference type="ChEBI" id="CHEBI:15378"/>
        <dbReference type="ChEBI" id="CHEBI:57540"/>
        <dbReference type="ChEBI" id="CHEBI:57945"/>
        <dbReference type="ChEBI" id="CHEBI:67026"/>
        <dbReference type="ChEBI" id="CHEBI:78311"/>
    </reaction>
    <physiologicalReaction direction="left-to-right" evidence="16">
        <dbReference type="Rhea" id="RHEA:41573"/>
    </physiologicalReaction>
</comment>
<dbReference type="Pfam" id="PF00106">
    <property type="entry name" value="adh_short"/>
    <property type="match status" value="1"/>
</dbReference>
<evidence type="ECO:0000256" key="6">
    <source>
        <dbReference type="ARBA" id="ARBA00041812"/>
    </source>
</evidence>
<comment type="catalytic activity">
    <reaction evidence="19">
        <text>resolvin D2 + NAD(+) = 16-oxoresolvin D2 + NADH + H(+)</text>
        <dbReference type="Rhea" id="RHEA:53588"/>
        <dbReference type="ChEBI" id="CHEBI:15378"/>
        <dbReference type="ChEBI" id="CHEBI:57540"/>
        <dbReference type="ChEBI" id="CHEBI:57945"/>
        <dbReference type="ChEBI" id="CHEBI:133367"/>
        <dbReference type="ChEBI" id="CHEBI:137498"/>
    </reaction>
    <physiologicalReaction direction="left-to-right" evidence="19">
        <dbReference type="Rhea" id="RHEA:53589"/>
    </physiologicalReaction>
</comment>
<dbReference type="EC" id="1.1.1.141" evidence="3"/>
<evidence type="ECO:0000256" key="11">
    <source>
        <dbReference type="ARBA" id="ARBA00048008"/>
    </source>
</evidence>
<comment type="catalytic activity">
    <reaction evidence="11">
        <text>14-hydroxy-(4Z,7Z,10Z,12E,16Z,19Z)-docosahexaenoate + NAD(+) = 14-oxo-(4Z,7Z,10Z,12E,16Z,19Z)-docosahexaenoate + NADH + H(+)</text>
        <dbReference type="Rhea" id="RHEA:48952"/>
        <dbReference type="ChEBI" id="CHEBI:15378"/>
        <dbReference type="ChEBI" id="CHEBI:57540"/>
        <dbReference type="ChEBI" id="CHEBI:57945"/>
        <dbReference type="ChEBI" id="CHEBI:90866"/>
        <dbReference type="ChEBI" id="CHEBI:90867"/>
    </reaction>
    <physiologicalReaction direction="left-to-right" evidence="11">
        <dbReference type="Rhea" id="RHEA:48953"/>
    </physiologicalReaction>
</comment>
<dbReference type="PANTHER" id="PTHR44229:SF4">
    <property type="entry name" value="15-HYDROXYPROSTAGLANDIN DEHYDROGENASE [NAD(+)]"/>
    <property type="match status" value="1"/>
</dbReference>
<organism evidence="22 23">
    <name type="scientific">Macrosiphum euphorbiae</name>
    <name type="common">potato aphid</name>
    <dbReference type="NCBI Taxonomy" id="13131"/>
    <lineage>
        <taxon>Eukaryota</taxon>
        <taxon>Metazoa</taxon>
        <taxon>Ecdysozoa</taxon>
        <taxon>Arthropoda</taxon>
        <taxon>Hexapoda</taxon>
        <taxon>Insecta</taxon>
        <taxon>Pterygota</taxon>
        <taxon>Neoptera</taxon>
        <taxon>Paraneoptera</taxon>
        <taxon>Hemiptera</taxon>
        <taxon>Sternorrhyncha</taxon>
        <taxon>Aphidomorpha</taxon>
        <taxon>Aphidoidea</taxon>
        <taxon>Aphididae</taxon>
        <taxon>Macrosiphini</taxon>
        <taxon>Macrosiphum</taxon>
    </lineage>
</organism>
<evidence type="ECO:0000256" key="4">
    <source>
        <dbReference type="ARBA" id="ARBA00039060"/>
    </source>
</evidence>
<comment type="catalytic activity">
    <reaction evidence="15">
        <text>resolvin D2 + NAD(+) = 7-oxoresolvin D2 + NADH + H(+)</text>
        <dbReference type="Rhea" id="RHEA:53584"/>
        <dbReference type="ChEBI" id="CHEBI:15378"/>
        <dbReference type="ChEBI" id="CHEBI:57540"/>
        <dbReference type="ChEBI" id="CHEBI:57945"/>
        <dbReference type="ChEBI" id="CHEBI:133367"/>
        <dbReference type="ChEBI" id="CHEBI:137497"/>
    </reaction>
    <physiologicalReaction direction="left-to-right" evidence="15">
        <dbReference type="Rhea" id="RHEA:53585"/>
    </physiologicalReaction>
</comment>
<comment type="catalytic activity">
    <reaction evidence="9">
        <text>prostaglandin E1 + NAD(+) = 15-oxoprostaglandin E1 + NADH + H(+)</text>
        <dbReference type="Rhea" id="RHEA:16477"/>
        <dbReference type="ChEBI" id="CHEBI:15378"/>
        <dbReference type="ChEBI" id="CHEBI:57397"/>
        <dbReference type="ChEBI" id="CHEBI:57401"/>
        <dbReference type="ChEBI" id="CHEBI:57540"/>
        <dbReference type="ChEBI" id="CHEBI:57945"/>
    </reaction>
    <physiologicalReaction direction="left-to-right" evidence="9">
        <dbReference type="Rhea" id="RHEA:16478"/>
    </physiologicalReaction>
</comment>
<sequence length="77" mass="8166">MAGLENQVALITAATSKIGYGYAKHLLQKGVKVALCDVNLEDCQSVAKEFDNAFGDGSTLALECAVANQTQLESEFL</sequence>
<comment type="function">
    <text evidence="8">Catalyzes the NAD-dependent dehydrogenation (oxidation) of a broad array of hydroxylated polyunsaturated fatty acids (mainly eicosanoids and docosanoids, including prostaglandins, lipoxins and resolvins), yielding their corresponding keto (oxo) metabolites. Decreases the levels of the pro-proliferative prostaglandins such as prostaglandin E2 (whose activity is increased in cancer because of an increase in the expression of cyclooxygenase 2) and generates oxo-fatty acid products that can profoundly influence cell function by abrogating pro-inflammatory cytokine expression. Converts resolvins E1, D1 and D2 to their oxo products, which represents a mode of resolvin inactivation. Resolvin E1 plays important roles during the resolution phase of acute inflammation, while resolvins D1 and D2 have a unique role in obesity-induced adipose inflammation.</text>
</comment>
<protein>
    <recommendedName>
        <fullName evidence="5">15-hydroxyprostaglandin dehydrogenase [NAD(+)]</fullName>
        <ecNumber evidence="3">1.1.1.141</ecNumber>
        <ecNumber evidence="4">1.1.1.232</ecNumber>
    </recommendedName>
    <alternativeName>
        <fullName evidence="7">Eicosanoid/docosanoid dehydrogenase [NAD(+)]</fullName>
    </alternativeName>
    <alternativeName>
        <fullName evidence="6">Prostaglandin dehydrogenase 1</fullName>
    </alternativeName>
</protein>
<keyword evidence="23" id="KW-1185">Reference proteome</keyword>
<keyword evidence="2" id="KW-0560">Oxidoreductase</keyword>
<dbReference type="InterPro" id="IPR002347">
    <property type="entry name" value="SDR_fam"/>
</dbReference>
<dbReference type="GO" id="GO:0016404">
    <property type="term" value="F:15-hydroxyprostaglandin dehydrogenase (NAD+) activity"/>
    <property type="evidence" value="ECO:0007669"/>
    <property type="project" value="UniProtKB-EC"/>
</dbReference>
<accession>A0AAV0XEW6</accession>
<comment type="catalytic activity">
    <reaction evidence="14">
        <text>resolvin D1 + NAD(+) = 17-oxoresolvin D1 + NADH + H(+)</text>
        <dbReference type="Rhea" id="RHEA:50128"/>
        <dbReference type="ChEBI" id="CHEBI:15378"/>
        <dbReference type="ChEBI" id="CHEBI:57540"/>
        <dbReference type="ChEBI" id="CHEBI:57945"/>
        <dbReference type="ChEBI" id="CHEBI:132079"/>
        <dbReference type="ChEBI" id="CHEBI:132081"/>
    </reaction>
    <physiologicalReaction direction="left-to-right" evidence="14">
        <dbReference type="Rhea" id="RHEA:50129"/>
    </physiologicalReaction>
</comment>
<gene>
    <name evidence="22" type="ORF">MEUPH1_LOCUS21101</name>
</gene>
<evidence type="ECO:0000256" key="14">
    <source>
        <dbReference type="ARBA" id="ARBA00048170"/>
    </source>
</evidence>
<dbReference type="EMBL" id="CARXXK010000004">
    <property type="protein sequence ID" value="CAI6366523.1"/>
    <property type="molecule type" value="Genomic_DNA"/>
</dbReference>